<evidence type="ECO:0000256" key="5">
    <source>
        <dbReference type="ARBA" id="ARBA00023049"/>
    </source>
</evidence>
<evidence type="ECO:0000313" key="7">
    <source>
        <dbReference type="EMBL" id="OGI72108.1"/>
    </source>
</evidence>
<evidence type="ECO:0000256" key="4">
    <source>
        <dbReference type="ARBA" id="ARBA00022833"/>
    </source>
</evidence>
<feature type="domain" description="Peptidase M16 N-terminal" evidence="6">
    <location>
        <begin position="49"/>
        <end position="134"/>
    </location>
</feature>
<evidence type="ECO:0000256" key="2">
    <source>
        <dbReference type="ARBA" id="ARBA00022670"/>
    </source>
</evidence>
<dbReference type="STRING" id="1801752.A3J61_00930"/>
<gene>
    <name evidence="7" type="ORF">A3J61_00930</name>
</gene>
<dbReference type="Pfam" id="PF00675">
    <property type="entry name" value="Peptidase_M16"/>
    <property type="match status" value="1"/>
</dbReference>
<comment type="similarity">
    <text evidence="1">Belongs to the peptidase M16 family.</text>
</comment>
<evidence type="ECO:0000259" key="6">
    <source>
        <dbReference type="Pfam" id="PF00675"/>
    </source>
</evidence>
<keyword evidence="2" id="KW-0645">Protease</keyword>
<dbReference type="GO" id="GO:0006508">
    <property type="term" value="P:proteolysis"/>
    <property type="evidence" value="ECO:0007669"/>
    <property type="project" value="UniProtKB-KW"/>
</dbReference>
<keyword evidence="5" id="KW-0482">Metalloprotease</keyword>
<dbReference type="Gene3D" id="3.30.830.10">
    <property type="entry name" value="Metalloenzyme, LuxS/M16 peptidase-like"/>
    <property type="match status" value="1"/>
</dbReference>
<protein>
    <recommendedName>
        <fullName evidence="6">Peptidase M16 N-terminal domain-containing protein</fullName>
    </recommendedName>
</protein>
<dbReference type="AlphaFoldDB" id="A0A1F6VR46"/>
<dbReference type="InterPro" id="IPR011765">
    <property type="entry name" value="Pept_M16_N"/>
</dbReference>
<organism evidence="7 8">
    <name type="scientific">Candidatus Nomurabacteria bacterium RIFCSPHIGHO2_02_FULL_38_15</name>
    <dbReference type="NCBI Taxonomy" id="1801752"/>
    <lineage>
        <taxon>Bacteria</taxon>
        <taxon>Candidatus Nomuraibacteriota</taxon>
    </lineage>
</organism>
<evidence type="ECO:0000256" key="3">
    <source>
        <dbReference type="ARBA" id="ARBA00022801"/>
    </source>
</evidence>
<evidence type="ECO:0000256" key="1">
    <source>
        <dbReference type="ARBA" id="ARBA00007261"/>
    </source>
</evidence>
<dbReference type="EMBL" id="MFUC01000012">
    <property type="protein sequence ID" value="OGI72108.1"/>
    <property type="molecule type" value="Genomic_DNA"/>
</dbReference>
<dbReference type="SUPFAM" id="SSF63411">
    <property type="entry name" value="LuxS/MPP-like metallohydrolase"/>
    <property type="match status" value="1"/>
</dbReference>
<dbReference type="PANTHER" id="PTHR43690:SF17">
    <property type="entry name" value="PROTEIN YHJJ"/>
    <property type="match status" value="1"/>
</dbReference>
<dbReference type="InterPro" id="IPR011249">
    <property type="entry name" value="Metalloenz_LuxS/M16"/>
</dbReference>
<proteinExistence type="inferred from homology"/>
<dbReference type="Proteomes" id="UP000179686">
    <property type="component" value="Unassembled WGS sequence"/>
</dbReference>
<keyword evidence="3" id="KW-0378">Hydrolase</keyword>
<evidence type="ECO:0000313" key="8">
    <source>
        <dbReference type="Proteomes" id="UP000179686"/>
    </source>
</evidence>
<dbReference type="GO" id="GO:0008237">
    <property type="term" value="F:metallopeptidase activity"/>
    <property type="evidence" value="ECO:0007669"/>
    <property type="project" value="UniProtKB-KW"/>
</dbReference>
<dbReference type="PANTHER" id="PTHR43690">
    <property type="entry name" value="NARDILYSIN"/>
    <property type="match status" value="1"/>
</dbReference>
<sequence length="417" mass="48266">MQKDRRAYEKYELKNGITVFHLPMDVQIGQAIINIPLGTQNNIEGTPLGGAHFLEHCVLNRSEMFPELDSFKEFVGKEGGYSNGTTSIDKTFYEIEMPAVSFMHAFKGMLSQVYNPIILQEDIDGEKRIIKNERIRRAPFFPGTTEASQYFYTKIILDMPSSLEKIFGDDETLEKMDVELIKNLHKNYFTNKTTVFLGGTIPLDECLKLLEIISTVDIDPPSDYNKLDLVNDKYHEQEFKEIHRFEYSFFYLIKHKRTYEELRAMQILLGTLTNRYTGKIYKWLRNDIGVYEIPTTNIFSRDASVVGFDIPLSSTEKLETVRGELDKRITEALGDDAQIKDYVESIRRGDVFSFQTLDGRFDSIFYMYNNYGFPITDKIANETLGIIEQPGYLLNFYNKLKNESEFGEFLSKPIGDK</sequence>
<accession>A0A1F6VR46</accession>
<keyword evidence="4" id="KW-0862">Zinc</keyword>
<name>A0A1F6VR46_9BACT</name>
<reference evidence="7 8" key="1">
    <citation type="journal article" date="2016" name="Nat. Commun.">
        <title>Thousands of microbial genomes shed light on interconnected biogeochemical processes in an aquifer system.</title>
        <authorList>
            <person name="Anantharaman K."/>
            <person name="Brown C.T."/>
            <person name="Hug L.A."/>
            <person name="Sharon I."/>
            <person name="Castelle C.J."/>
            <person name="Probst A.J."/>
            <person name="Thomas B.C."/>
            <person name="Singh A."/>
            <person name="Wilkins M.J."/>
            <person name="Karaoz U."/>
            <person name="Brodie E.L."/>
            <person name="Williams K.H."/>
            <person name="Hubbard S.S."/>
            <person name="Banfield J.F."/>
        </authorList>
    </citation>
    <scope>NUCLEOTIDE SEQUENCE [LARGE SCALE GENOMIC DNA]</scope>
</reference>
<dbReference type="InterPro" id="IPR050626">
    <property type="entry name" value="Peptidase_M16"/>
</dbReference>
<dbReference type="GO" id="GO:0046872">
    <property type="term" value="F:metal ion binding"/>
    <property type="evidence" value="ECO:0007669"/>
    <property type="project" value="InterPro"/>
</dbReference>
<comment type="caution">
    <text evidence="7">The sequence shown here is derived from an EMBL/GenBank/DDBJ whole genome shotgun (WGS) entry which is preliminary data.</text>
</comment>